<dbReference type="InterPro" id="IPR051797">
    <property type="entry name" value="TrmB-like"/>
</dbReference>
<gene>
    <name evidence="2" type="ORF">A3D65_02865</name>
</gene>
<dbReference type="EMBL" id="MHLL01000050">
    <property type="protein sequence ID" value="OGZ07875.1"/>
    <property type="molecule type" value="Genomic_DNA"/>
</dbReference>
<dbReference type="Gene3D" id="1.10.10.10">
    <property type="entry name" value="Winged helix-like DNA-binding domain superfamily/Winged helix DNA-binding domain"/>
    <property type="match status" value="1"/>
</dbReference>
<evidence type="ECO:0000259" key="1">
    <source>
        <dbReference type="Pfam" id="PF01978"/>
    </source>
</evidence>
<dbReference type="STRING" id="1798661.A3D65_02865"/>
<dbReference type="Proteomes" id="UP000177996">
    <property type="component" value="Unassembled WGS sequence"/>
</dbReference>
<comment type="caution">
    <text evidence="2">The sequence shown here is derived from an EMBL/GenBank/DDBJ whole genome shotgun (WGS) entry which is preliminary data.</text>
</comment>
<sequence length="249" mass="28746">MENVEILRRLERAGFTEKEAQVYLALVLIGGGTAYQIAQKCEVKKPTAYVVLEELRKKGLVLKVPHAKKALFTPRDITEYLDDQEDRIMAARSVVSELKTLESHQRPNVFFFNGLRGIKEAIEYKFDIMRGKKFYGFYSNLADASDSLLRLYQAWDRDAVANDISFDIIMAKKGSGRYYKDIINLSKANKNVRIRFLNDYDYPQNQTIDMCDDFVRIVDEKKLHATIIDDKNTAAAFYQIFKVAWGKDV</sequence>
<proteinExistence type="predicted"/>
<dbReference type="InterPro" id="IPR002831">
    <property type="entry name" value="Tscrpt_reg_TrmB_N"/>
</dbReference>
<dbReference type="PANTHER" id="PTHR34293:SF1">
    <property type="entry name" value="HTH-TYPE TRANSCRIPTIONAL REGULATOR TRMBL2"/>
    <property type="match status" value="1"/>
</dbReference>
<dbReference type="AlphaFoldDB" id="A0A1G2D2L9"/>
<protein>
    <recommendedName>
        <fullName evidence="1">Transcription regulator TrmB N-terminal domain-containing protein</fullName>
    </recommendedName>
</protein>
<dbReference type="InterPro" id="IPR036388">
    <property type="entry name" value="WH-like_DNA-bd_sf"/>
</dbReference>
<dbReference type="Pfam" id="PF01978">
    <property type="entry name" value="TrmB"/>
    <property type="match status" value="1"/>
</dbReference>
<evidence type="ECO:0000313" key="3">
    <source>
        <dbReference type="Proteomes" id="UP000177996"/>
    </source>
</evidence>
<dbReference type="PANTHER" id="PTHR34293">
    <property type="entry name" value="HTH-TYPE TRANSCRIPTIONAL REGULATOR TRMBL2"/>
    <property type="match status" value="1"/>
</dbReference>
<feature type="domain" description="Transcription regulator TrmB N-terminal" evidence="1">
    <location>
        <begin position="10"/>
        <end position="74"/>
    </location>
</feature>
<accession>A0A1G2D2L9</accession>
<organism evidence="2 3">
    <name type="scientific">Candidatus Lloydbacteria bacterium RIFCSPHIGHO2_02_FULL_50_13</name>
    <dbReference type="NCBI Taxonomy" id="1798661"/>
    <lineage>
        <taxon>Bacteria</taxon>
        <taxon>Candidatus Lloydiibacteriota</taxon>
    </lineage>
</organism>
<dbReference type="SUPFAM" id="SSF46785">
    <property type="entry name" value="Winged helix' DNA-binding domain"/>
    <property type="match status" value="1"/>
</dbReference>
<dbReference type="InterPro" id="IPR036390">
    <property type="entry name" value="WH_DNA-bd_sf"/>
</dbReference>
<name>A0A1G2D2L9_9BACT</name>
<evidence type="ECO:0000313" key="2">
    <source>
        <dbReference type="EMBL" id="OGZ07875.1"/>
    </source>
</evidence>
<reference evidence="2 3" key="1">
    <citation type="journal article" date="2016" name="Nat. Commun.">
        <title>Thousands of microbial genomes shed light on interconnected biogeochemical processes in an aquifer system.</title>
        <authorList>
            <person name="Anantharaman K."/>
            <person name="Brown C.T."/>
            <person name="Hug L.A."/>
            <person name="Sharon I."/>
            <person name="Castelle C.J."/>
            <person name="Probst A.J."/>
            <person name="Thomas B.C."/>
            <person name="Singh A."/>
            <person name="Wilkins M.J."/>
            <person name="Karaoz U."/>
            <person name="Brodie E.L."/>
            <person name="Williams K.H."/>
            <person name="Hubbard S.S."/>
            <person name="Banfield J.F."/>
        </authorList>
    </citation>
    <scope>NUCLEOTIDE SEQUENCE [LARGE SCALE GENOMIC DNA]</scope>
</reference>